<dbReference type="RefSeq" id="WP_406853698.1">
    <property type="nucleotide sequence ID" value="NZ_CP157484.1"/>
</dbReference>
<gene>
    <name evidence="6" type="ORF">ABEG18_14145</name>
</gene>
<dbReference type="GO" id="GO:0009231">
    <property type="term" value="P:riboflavin biosynthetic process"/>
    <property type="evidence" value="ECO:0007669"/>
    <property type="project" value="InterPro"/>
</dbReference>
<comment type="pathway">
    <text evidence="1">Cofactor biosynthesis; riboflavin biosynthesis.</text>
</comment>
<evidence type="ECO:0000256" key="3">
    <source>
        <dbReference type="ARBA" id="ARBA00023002"/>
    </source>
</evidence>
<dbReference type="GO" id="GO:0008703">
    <property type="term" value="F:5-amino-6-(5-phosphoribosylamino)uracil reductase activity"/>
    <property type="evidence" value="ECO:0007669"/>
    <property type="project" value="InterPro"/>
</dbReference>
<keyword evidence="3" id="KW-0560">Oxidoreductase</keyword>
<dbReference type="Gene3D" id="3.40.430.10">
    <property type="entry name" value="Dihydrofolate Reductase, subunit A"/>
    <property type="match status" value="1"/>
</dbReference>
<evidence type="ECO:0000259" key="5">
    <source>
        <dbReference type="Pfam" id="PF01872"/>
    </source>
</evidence>
<dbReference type="InterPro" id="IPR050765">
    <property type="entry name" value="Riboflavin_Biosynth_HTPR"/>
</dbReference>
<sequence>MPDPDSHASFGKINPDGDHGQENERDALLGPLRSAPRGRAFVVAQLGQSLDGRIATVSGESRYINGRDALDHLHRIRAHVDAVVVGVGTVLADDPQLTVRRCAGASPARVVIDPDGRLPAGMRCMGQDGPRRILVRRRAGPTPPGAEEIVIPCEGPIPPRQIVDALFSRGLGRMLIEGGARTISHFIDSGCVDRLHVLVAPLIIGSGRTGLELRPEPDLTRALRPPARVHLFGDGDVLFDCDLAALRSVAGEGGP</sequence>
<accession>A0AAU7J9B3</accession>
<dbReference type="InterPro" id="IPR002734">
    <property type="entry name" value="RibDG_C"/>
</dbReference>
<feature type="region of interest" description="Disordered" evidence="4">
    <location>
        <begin position="1"/>
        <end position="24"/>
    </location>
</feature>
<dbReference type="PANTHER" id="PTHR38011:SF7">
    <property type="entry name" value="2,5-DIAMINO-6-RIBOSYLAMINO-4(3H)-PYRIMIDINONE 5'-PHOSPHATE REDUCTASE"/>
    <property type="match status" value="1"/>
</dbReference>
<organism evidence="6">
    <name type="scientific">Alsobacter sp. KACC 23698</name>
    <dbReference type="NCBI Taxonomy" id="3149229"/>
    <lineage>
        <taxon>Bacteria</taxon>
        <taxon>Pseudomonadati</taxon>
        <taxon>Pseudomonadota</taxon>
        <taxon>Alphaproteobacteria</taxon>
        <taxon>Hyphomicrobiales</taxon>
        <taxon>Alsobacteraceae</taxon>
        <taxon>Alsobacter</taxon>
    </lineage>
</organism>
<evidence type="ECO:0000256" key="4">
    <source>
        <dbReference type="SAM" id="MobiDB-lite"/>
    </source>
</evidence>
<dbReference type="InterPro" id="IPR024072">
    <property type="entry name" value="DHFR-like_dom_sf"/>
</dbReference>
<dbReference type="AlphaFoldDB" id="A0AAU7J9B3"/>
<reference evidence="6" key="1">
    <citation type="submission" date="2024-05" db="EMBL/GenBank/DDBJ databases">
        <authorList>
            <person name="Kim S."/>
            <person name="Heo J."/>
            <person name="Choi H."/>
            <person name="Choi Y."/>
            <person name="Kwon S.-W."/>
            <person name="Kim Y."/>
        </authorList>
    </citation>
    <scope>NUCLEOTIDE SEQUENCE</scope>
    <source>
        <strain evidence="6">KACC 23698</strain>
    </source>
</reference>
<feature type="domain" description="Bacterial bifunctional deaminase-reductase C-terminal" evidence="5">
    <location>
        <begin position="41"/>
        <end position="209"/>
    </location>
</feature>
<evidence type="ECO:0000256" key="2">
    <source>
        <dbReference type="ARBA" id="ARBA00022857"/>
    </source>
</evidence>
<protein>
    <submittedName>
        <fullName evidence="6">RibD family protein</fullName>
    </submittedName>
</protein>
<dbReference type="Pfam" id="PF01872">
    <property type="entry name" value="RibD_C"/>
    <property type="match status" value="1"/>
</dbReference>
<dbReference type="PANTHER" id="PTHR38011">
    <property type="entry name" value="DIHYDROFOLATE REDUCTASE FAMILY PROTEIN (AFU_ORTHOLOGUE AFUA_8G06820)"/>
    <property type="match status" value="1"/>
</dbReference>
<proteinExistence type="predicted"/>
<name>A0AAU7J9B3_9HYPH</name>
<feature type="compositionally biased region" description="Basic and acidic residues" evidence="4">
    <location>
        <begin position="15"/>
        <end position="24"/>
    </location>
</feature>
<dbReference type="EMBL" id="CP157484">
    <property type="protein sequence ID" value="XBO36881.1"/>
    <property type="molecule type" value="Genomic_DNA"/>
</dbReference>
<keyword evidence="2" id="KW-0521">NADP</keyword>
<evidence type="ECO:0000256" key="1">
    <source>
        <dbReference type="ARBA" id="ARBA00005104"/>
    </source>
</evidence>
<dbReference type="SUPFAM" id="SSF53597">
    <property type="entry name" value="Dihydrofolate reductase-like"/>
    <property type="match status" value="1"/>
</dbReference>
<evidence type="ECO:0000313" key="6">
    <source>
        <dbReference type="EMBL" id="XBO36881.1"/>
    </source>
</evidence>